<organism evidence="1">
    <name type="scientific">Anguilla anguilla</name>
    <name type="common">European freshwater eel</name>
    <name type="synonym">Muraena anguilla</name>
    <dbReference type="NCBI Taxonomy" id="7936"/>
    <lineage>
        <taxon>Eukaryota</taxon>
        <taxon>Metazoa</taxon>
        <taxon>Chordata</taxon>
        <taxon>Craniata</taxon>
        <taxon>Vertebrata</taxon>
        <taxon>Euteleostomi</taxon>
        <taxon>Actinopterygii</taxon>
        <taxon>Neopterygii</taxon>
        <taxon>Teleostei</taxon>
        <taxon>Anguilliformes</taxon>
        <taxon>Anguillidae</taxon>
        <taxon>Anguilla</taxon>
    </lineage>
</organism>
<evidence type="ECO:0000313" key="1">
    <source>
        <dbReference type="EMBL" id="JAH73369.1"/>
    </source>
</evidence>
<name>A0A0E9V5I6_ANGAN</name>
<protein>
    <submittedName>
        <fullName evidence="1">Uncharacterized protein</fullName>
    </submittedName>
</protein>
<dbReference type="EMBL" id="GBXM01035208">
    <property type="protein sequence ID" value="JAH73369.1"/>
    <property type="molecule type" value="Transcribed_RNA"/>
</dbReference>
<reference evidence="1" key="2">
    <citation type="journal article" date="2015" name="Fish Shellfish Immunol.">
        <title>Early steps in the European eel (Anguilla anguilla)-Vibrio vulnificus interaction in the gills: Role of the RtxA13 toxin.</title>
        <authorList>
            <person name="Callol A."/>
            <person name="Pajuelo D."/>
            <person name="Ebbesson L."/>
            <person name="Teles M."/>
            <person name="MacKenzie S."/>
            <person name="Amaro C."/>
        </authorList>
    </citation>
    <scope>NUCLEOTIDE SEQUENCE</scope>
</reference>
<dbReference type="AlphaFoldDB" id="A0A0E9V5I6"/>
<accession>A0A0E9V5I6</accession>
<proteinExistence type="predicted"/>
<reference evidence="1" key="1">
    <citation type="submission" date="2014-11" db="EMBL/GenBank/DDBJ databases">
        <authorList>
            <person name="Amaro Gonzalez C."/>
        </authorList>
    </citation>
    <scope>NUCLEOTIDE SEQUENCE</scope>
</reference>
<sequence length="22" mass="2466">MGGLLHLNIIDAMSQLRRVLSK</sequence>